<evidence type="ECO:0000313" key="2">
    <source>
        <dbReference type="EMBL" id="KAJ4394468.1"/>
    </source>
</evidence>
<name>A0A9W9D097_9PEZI</name>
<dbReference type="OrthoDB" id="2014058at2759"/>
<feature type="region of interest" description="Disordered" evidence="1">
    <location>
        <begin position="166"/>
        <end position="195"/>
    </location>
</feature>
<dbReference type="InterPro" id="IPR008699">
    <property type="entry name" value="NDUFB8"/>
</dbReference>
<keyword evidence="3" id="KW-1185">Reference proteome</keyword>
<evidence type="ECO:0000313" key="3">
    <source>
        <dbReference type="Proteomes" id="UP001140453"/>
    </source>
</evidence>
<proteinExistence type="predicted"/>
<evidence type="ECO:0000256" key="1">
    <source>
        <dbReference type="SAM" id="MobiDB-lite"/>
    </source>
</evidence>
<accession>A0A9W9D097</accession>
<dbReference type="Proteomes" id="UP001140453">
    <property type="component" value="Unassembled WGS sequence"/>
</dbReference>
<protein>
    <submittedName>
        <fullName evidence="2">Uncharacterized protein</fullName>
    </submittedName>
</protein>
<dbReference type="AlphaFoldDB" id="A0A9W9D097"/>
<organism evidence="2 3">
    <name type="scientific">Gnomoniopsis smithogilvyi</name>
    <dbReference type="NCBI Taxonomy" id="1191159"/>
    <lineage>
        <taxon>Eukaryota</taxon>
        <taxon>Fungi</taxon>
        <taxon>Dikarya</taxon>
        <taxon>Ascomycota</taxon>
        <taxon>Pezizomycotina</taxon>
        <taxon>Sordariomycetes</taxon>
        <taxon>Sordariomycetidae</taxon>
        <taxon>Diaporthales</taxon>
        <taxon>Gnomoniaceae</taxon>
        <taxon>Gnomoniopsis</taxon>
    </lineage>
</organism>
<comment type="caution">
    <text evidence="2">The sequence shown here is derived from an EMBL/GenBank/DDBJ whole genome shotgun (WGS) entry which is preliminary data.</text>
</comment>
<gene>
    <name evidence="2" type="ORF">N0V93_003686</name>
</gene>
<dbReference type="PANTHER" id="PTHR12840:SF1">
    <property type="entry name" value="NADH DEHYDROGENASE [UBIQUINONE] 1 BETA SUBCOMPLEX SUBUNIT 8, MITOCHONDRIAL"/>
    <property type="match status" value="1"/>
</dbReference>
<dbReference type="PANTHER" id="PTHR12840">
    <property type="entry name" value="NADH-UBIQUINONE OXIDOREDUCTASE ASHI SUBUNIT"/>
    <property type="match status" value="1"/>
</dbReference>
<reference evidence="2" key="1">
    <citation type="submission" date="2022-10" db="EMBL/GenBank/DDBJ databases">
        <title>Tapping the CABI collections for fungal endophytes: first genome assemblies for Collariella, Neodidymelliopsis, Ascochyta clinopodiicola, Didymella pomorum, Didymosphaeria variabile, Neocosmospora piperis and Neocucurbitaria cava.</title>
        <authorList>
            <person name="Hill R."/>
        </authorList>
    </citation>
    <scope>NUCLEOTIDE SEQUENCE</scope>
    <source>
        <strain evidence="2">IMI 355082</strain>
    </source>
</reference>
<dbReference type="Pfam" id="PF05821">
    <property type="entry name" value="NDUF_B8"/>
    <property type="match status" value="1"/>
</dbReference>
<dbReference type="EMBL" id="JAPEVB010000002">
    <property type="protein sequence ID" value="KAJ4394468.1"/>
    <property type="molecule type" value="Genomic_DNA"/>
</dbReference>
<sequence>MVVLHNPNLNLSSQMLSRGFARASAARPATTAVAARRLPLVQTRTFLPRYNDKVDEIYPVSDYPELTEAQDPNQNGGYVQPPPIKRQFRDPHADWWDKQERRNFGEPCHEDYDTLGMFTPYVYTWVSPKKGLVQIAAFIATFLSVCYAVKLTYPDRVSYPREFEGGLERELGGPGAVRARAPGDPEPFQDEVDVD</sequence>
<dbReference type="GO" id="GO:0005739">
    <property type="term" value="C:mitochondrion"/>
    <property type="evidence" value="ECO:0007669"/>
    <property type="project" value="InterPro"/>
</dbReference>